<name>A0A0N5AXT7_9BILA</name>
<evidence type="ECO:0000313" key="3">
    <source>
        <dbReference type="WBParaSite" id="SMUV_0000976901-mRNA-1"/>
    </source>
</evidence>
<dbReference type="PANTHER" id="PTHR22743">
    <property type="entry name" value="MEPRIN/TRAF-LIKE MATH FAMILY-C.ELEGANS"/>
    <property type="match status" value="1"/>
</dbReference>
<dbReference type="AlphaFoldDB" id="A0A0N5AXT7"/>
<sequence length="222" mass="25330">MFPGNFRFRGGKENFRVATASRKYPLQVEDVTFFVNPYALSQVSPVFEVMALDQGFVENKNLKACIEEESPEDIEIFLEAICPTYYGVYPDTVKEETFPILARLADKFLVDGLRCGCEEFILRCRLNKQSPNSLLRMLITCCSFNLKDRLKKLLLKHLLKVKDQNVVIDEDLKQHPIGELVCHELTGAAQDALQHCAHVVLIRYARKASILALITFTQKSKN</sequence>
<keyword evidence="2" id="KW-1185">Reference proteome</keyword>
<feature type="domain" description="BTB" evidence="1">
    <location>
        <begin position="26"/>
        <end position="122"/>
    </location>
</feature>
<dbReference type="STRING" id="451379.A0A0N5AXT7"/>
<proteinExistence type="predicted"/>
<reference evidence="3" key="1">
    <citation type="submission" date="2017-02" db="UniProtKB">
        <authorList>
            <consortium name="WormBaseParasite"/>
        </authorList>
    </citation>
    <scope>IDENTIFICATION</scope>
</reference>
<dbReference type="InterPro" id="IPR052664">
    <property type="entry name" value="BTB-MATH_domain_protein"/>
</dbReference>
<accession>A0A0N5AXT7</accession>
<evidence type="ECO:0000259" key="1">
    <source>
        <dbReference type="Pfam" id="PF00651"/>
    </source>
</evidence>
<evidence type="ECO:0000313" key="2">
    <source>
        <dbReference type="Proteomes" id="UP000046393"/>
    </source>
</evidence>
<dbReference type="Proteomes" id="UP000046393">
    <property type="component" value="Unplaced"/>
</dbReference>
<dbReference type="Pfam" id="PF00651">
    <property type="entry name" value="BTB"/>
    <property type="match status" value="1"/>
</dbReference>
<dbReference type="InterPro" id="IPR000210">
    <property type="entry name" value="BTB/POZ_dom"/>
</dbReference>
<dbReference type="InterPro" id="IPR011333">
    <property type="entry name" value="SKP1/BTB/POZ_sf"/>
</dbReference>
<dbReference type="SUPFAM" id="SSF54695">
    <property type="entry name" value="POZ domain"/>
    <property type="match status" value="1"/>
</dbReference>
<dbReference type="PANTHER" id="PTHR22743:SF170">
    <property type="entry name" value="BTB DOMAIN-CONTAINING PROTEIN"/>
    <property type="match status" value="1"/>
</dbReference>
<dbReference type="WBParaSite" id="SMUV_0000976901-mRNA-1">
    <property type="protein sequence ID" value="SMUV_0000976901-mRNA-1"/>
    <property type="gene ID" value="SMUV_0000976901"/>
</dbReference>
<protein>
    <submittedName>
        <fullName evidence="3">BTB domain-containing protein</fullName>
    </submittedName>
</protein>
<organism evidence="2 3">
    <name type="scientific">Syphacia muris</name>
    <dbReference type="NCBI Taxonomy" id="451379"/>
    <lineage>
        <taxon>Eukaryota</taxon>
        <taxon>Metazoa</taxon>
        <taxon>Ecdysozoa</taxon>
        <taxon>Nematoda</taxon>
        <taxon>Chromadorea</taxon>
        <taxon>Rhabditida</taxon>
        <taxon>Spirurina</taxon>
        <taxon>Oxyuridomorpha</taxon>
        <taxon>Oxyuroidea</taxon>
        <taxon>Oxyuridae</taxon>
        <taxon>Syphacia</taxon>
    </lineage>
</organism>
<dbReference type="Gene3D" id="3.30.710.10">
    <property type="entry name" value="Potassium Channel Kv1.1, Chain A"/>
    <property type="match status" value="1"/>
</dbReference>